<organism evidence="2 3">
    <name type="scientific">Spodoptera exigua</name>
    <name type="common">Beet armyworm</name>
    <name type="synonym">Noctua fulgens</name>
    <dbReference type="NCBI Taxonomy" id="7107"/>
    <lineage>
        <taxon>Eukaryota</taxon>
        <taxon>Metazoa</taxon>
        <taxon>Ecdysozoa</taxon>
        <taxon>Arthropoda</taxon>
        <taxon>Hexapoda</taxon>
        <taxon>Insecta</taxon>
        <taxon>Pterygota</taxon>
        <taxon>Neoptera</taxon>
        <taxon>Endopterygota</taxon>
        <taxon>Lepidoptera</taxon>
        <taxon>Glossata</taxon>
        <taxon>Ditrysia</taxon>
        <taxon>Noctuoidea</taxon>
        <taxon>Noctuidae</taxon>
        <taxon>Amphipyrinae</taxon>
        <taxon>Spodoptera</taxon>
    </lineage>
</organism>
<sequence>MWRTTAACEHFMLFIIVMAIVDLSKTLISLMLEVQHTVDRYGTSDVITVETINGWVELYQELVNCCDKVAVCFGFQVFVLHWLII</sequence>
<reference evidence="2" key="1">
    <citation type="journal article" date="2021" name="G3 (Bethesda)">
        <title>Genome and transcriptome analysis of the beet armyworm Spodoptera exigua reveals targets for pest control. .</title>
        <authorList>
            <person name="Simon S."/>
            <person name="Breeschoten T."/>
            <person name="Jansen H.J."/>
            <person name="Dirks R.P."/>
            <person name="Schranz M.E."/>
            <person name="Ros V.I.D."/>
        </authorList>
    </citation>
    <scope>NUCLEOTIDE SEQUENCE</scope>
    <source>
        <strain evidence="2">TB_SE_WUR_2020</strain>
    </source>
</reference>
<evidence type="ECO:0000256" key="1">
    <source>
        <dbReference type="SAM" id="Phobius"/>
    </source>
</evidence>
<gene>
    <name evidence="2" type="ORF">HF086_004376</name>
</gene>
<evidence type="ECO:0000313" key="2">
    <source>
        <dbReference type="EMBL" id="KAH9635022.1"/>
    </source>
</evidence>
<name>A0A922MDQ1_SPOEX</name>
<feature type="transmembrane region" description="Helical" evidence="1">
    <location>
        <begin position="12"/>
        <end position="32"/>
    </location>
</feature>
<keyword evidence="1" id="KW-0472">Membrane</keyword>
<proteinExistence type="predicted"/>
<comment type="caution">
    <text evidence="2">The sequence shown here is derived from an EMBL/GenBank/DDBJ whole genome shotgun (WGS) entry which is preliminary data.</text>
</comment>
<accession>A0A922MDQ1</accession>
<evidence type="ECO:0000313" key="3">
    <source>
        <dbReference type="Proteomes" id="UP000814243"/>
    </source>
</evidence>
<keyword evidence="1" id="KW-1133">Transmembrane helix</keyword>
<protein>
    <submittedName>
        <fullName evidence="2">Uncharacterized protein</fullName>
    </submittedName>
</protein>
<dbReference type="Proteomes" id="UP000814243">
    <property type="component" value="Unassembled WGS sequence"/>
</dbReference>
<dbReference type="AlphaFoldDB" id="A0A922MDQ1"/>
<keyword evidence="1" id="KW-0812">Transmembrane</keyword>
<dbReference type="EMBL" id="JACEFF010000573">
    <property type="protein sequence ID" value="KAH9635022.1"/>
    <property type="molecule type" value="Genomic_DNA"/>
</dbReference>